<keyword evidence="2 5" id="KW-0863">Zinc-finger</keyword>
<evidence type="ECO:0000313" key="8">
    <source>
        <dbReference type="Proteomes" id="UP001652620"/>
    </source>
</evidence>
<evidence type="ECO:0000259" key="7">
    <source>
        <dbReference type="PROSITE" id="PS50950"/>
    </source>
</evidence>
<evidence type="ECO:0000256" key="6">
    <source>
        <dbReference type="SAM" id="Coils"/>
    </source>
</evidence>
<dbReference type="InterPro" id="IPR038441">
    <property type="entry name" value="THAP_Znf_sf"/>
</dbReference>
<keyword evidence="3" id="KW-0862">Zinc</keyword>
<evidence type="ECO:0000256" key="5">
    <source>
        <dbReference type="PROSITE-ProRule" id="PRU00309"/>
    </source>
</evidence>
<dbReference type="InterPro" id="IPR006612">
    <property type="entry name" value="THAP_Znf"/>
</dbReference>
<dbReference type="InterPro" id="IPR026516">
    <property type="entry name" value="THAP1/10"/>
</dbReference>
<dbReference type="SMART" id="SM00692">
    <property type="entry name" value="DM3"/>
    <property type="match status" value="2"/>
</dbReference>
<dbReference type="Proteomes" id="UP001652620">
    <property type="component" value="Chromosome 6"/>
</dbReference>
<keyword evidence="6" id="KW-0175">Coiled coil</keyword>
<feature type="domain" description="THAP-type" evidence="7">
    <location>
        <begin position="1"/>
        <end position="78"/>
    </location>
</feature>
<name>A0ABM3K5A3_BACDO</name>
<dbReference type="PROSITE" id="PS50950">
    <property type="entry name" value="ZF_THAP"/>
    <property type="match status" value="2"/>
</dbReference>
<protein>
    <submittedName>
        <fullName evidence="9">Uncharacterized protein LOC125779375</fullName>
    </submittedName>
</protein>
<feature type="domain" description="THAP-type" evidence="7">
    <location>
        <begin position="91"/>
        <end position="160"/>
    </location>
</feature>
<sequence length="352" mass="40667">MPKIRKCRVRGCGSTSEGVFRLFCFPNEWVLAEKWKENLKISPTDHFAATNSFVCEKHFQKEAIGARRLKKDAVPTLELDEAPTQLFEPAPPLKRCCISNCAGGEKLFKFPKTEVARNNWVKACNLDLPVKSNLYICEKHFHEKDVSSHRILNEALPARNLGHEENSQQSSDWVLPPVLTTYNVKKTDVSQPDDMSVGNPNDISFEEFEKYSRLHEIEMKCDEEENISVCDHEHYARVARRFQNNALKQAKKIKELKRRIFLLTRKCQALKKNIIVTGGANDHAITFAKMIVKNKNSYSEKEKAMALNINYMSTRAYNFMRDDLGFALPHKKTLLRWRPIRYVCPGIDENFL</sequence>
<feature type="coiled-coil region" evidence="6">
    <location>
        <begin position="239"/>
        <end position="273"/>
    </location>
</feature>
<evidence type="ECO:0000256" key="2">
    <source>
        <dbReference type="ARBA" id="ARBA00022771"/>
    </source>
</evidence>
<dbReference type="PANTHER" id="PTHR46600:SF11">
    <property type="entry name" value="THAP DOMAIN-CONTAINING PROTEIN 10"/>
    <property type="match status" value="1"/>
</dbReference>
<dbReference type="GeneID" id="125779375"/>
<proteinExistence type="predicted"/>
<evidence type="ECO:0000256" key="1">
    <source>
        <dbReference type="ARBA" id="ARBA00022723"/>
    </source>
</evidence>
<dbReference type="PANTHER" id="PTHR46600">
    <property type="entry name" value="THAP DOMAIN-CONTAINING"/>
    <property type="match status" value="1"/>
</dbReference>
<keyword evidence="4 5" id="KW-0238">DNA-binding</keyword>
<dbReference type="SUPFAM" id="SSF57716">
    <property type="entry name" value="Glucocorticoid receptor-like (DNA-binding domain)"/>
    <property type="match status" value="2"/>
</dbReference>
<dbReference type="InterPro" id="IPR021896">
    <property type="entry name" value="THAP9-like_HTH"/>
</dbReference>
<dbReference type="Pfam" id="PF12017">
    <property type="entry name" value="Tnp_P_element"/>
    <property type="match status" value="1"/>
</dbReference>
<reference evidence="9" key="1">
    <citation type="submission" date="2025-08" db="UniProtKB">
        <authorList>
            <consortium name="RefSeq"/>
        </authorList>
    </citation>
    <scope>IDENTIFICATION</scope>
    <source>
        <tissue evidence="9">Adult</tissue>
    </source>
</reference>
<accession>A0ABM3K5A3</accession>
<evidence type="ECO:0000256" key="4">
    <source>
        <dbReference type="ARBA" id="ARBA00023125"/>
    </source>
</evidence>
<gene>
    <name evidence="9" type="primary">LOC125779375</name>
</gene>
<keyword evidence="8" id="KW-1185">Reference proteome</keyword>
<dbReference type="RefSeq" id="XP_049316664.1">
    <property type="nucleotide sequence ID" value="XM_049460707.1"/>
</dbReference>
<organism evidence="8 9">
    <name type="scientific">Bactrocera dorsalis</name>
    <name type="common">Oriental fruit fly</name>
    <name type="synonym">Dacus dorsalis</name>
    <dbReference type="NCBI Taxonomy" id="27457"/>
    <lineage>
        <taxon>Eukaryota</taxon>
        <taxon>Metazoa</taxon>
        <taxon>Ecdysozoa</taxon>
        <taxon>Arthropoda</taxon>
        <taxon>Hexapoda</taxon>
        <taxon>Insecta</taxon>
        <taxon>Pterygota</taxon>
        <taxon>Neoptera</taxon>
        <taxon>Endopterygota</taxon>
        <taxon>Diptera</taxon>
        <taxon>Brachycera</taxon>
        <taxon>Muscomorpha</taxon>
        <taxon>Tephritoidea</taxon>
        <taxon>Tephritidae</taxon>
        <taxon>Bactrocera</taxon>
        <taxon>Bactrocera</taxon>
    </lineage>
</organism>
<dbReference type="Gene3D" id="6.20.210.20">
    <property type="entry name" value="THAP domain"/>
    <property type="match status" value="2"/>
</dbReference>
<dbReference type="SMART" id="SM00980">
    <property type="entry name" value="THAP"/>
    <property type="match status" value="2"/>
</dbReference>
<evidence type="ECO:0000313" key="9">
    <source>
        <dbReference type="RefSeq" id="XP_049316664.1"/>
    </source>
</evidence>
<keyword evidence="1" id="KW-0479">Metal-binding</keyword>
<dbReference type="Pfam" id="PF05485">
    <property type="entry name" value="THAP"/>
    <property type="match status" value="2"/>
</dbReference>
<evidence type="ECO:0000256" key="3">
    <source>
        <dbReference type="ARBA" id="ARBA00022833"/>
    </source>
</evidence>